<dbReference type="AlphaFoldDB" id="A0A450URR5"/>
<evidence type="ECO:0000313" key="1">
    <source>
        <dbReference type="EMBL" id="VFJ94369.1"/>
    </source>
</evidence>
<protein>
    <submittedName>
        <fullName evidence="2">Uncharacterized protein</fullName>
    </submittedName>
</protein>
<evidence type="ECO:0000313" key="3">
    <source>
        <dbReference type="EMBL" id="VFK01648.1"/>
    </source>
</evidence>
<evidence type="ECO:0000313" key="2">
    <source>
        <dbReference type="EMBL" id="VFJ95252.1"/>
    </source>
</evidence>
<dbReference type="EMBL" id="CAADFI010000074">
    <property type="protein sequence ID" value="VFJ95252.1"/>
    <property type="molecule type" value="Genomic_DNA"/>
</dbReference>
<gene>
    <name evidence="1" type="ORF">BECKH772A_GA0070896_100716</name>
    <name evidence="2" type="ORF">BECKH772B_GA0070898_100746</name>
    <name evidence="3" type="ORF">BECKH772C_GA0070978_100706</name>
</gene>
<dbReference type="EMBL" id="CAADFJ010000070">
    <property type="protein sequence ID" value="VFK01648.1"/>
    <property type="molecule type" value="Genomic_DNA"/>
</dbReference>
<reference evidence="2" key="1">
    <citation type="submission" date="2019-02" db="EMBL/GenBank/DDBJ databases">
        <authorList>
            <person name="Gruber-Vodicka R. H."/>
            <person name="Seah K. B. B."/>
        </authorList>
    </citation>
    <scope>NUCLEOTIDE SEQUENCE</scope>
    <source>
        <strain evidence="3">BECK_SA2B12</strain>
        <strain evidence="1">BECK_SA2B15</strain>
        <strain evidence="2">BECK_SA2B20</strain>
    </source>
</reference>
<sequence length="264" mass="30418">MDNRLKQSLDDNWSSFLTESLEKALNAEKKPIQWKFAILHLIHAVEISFKARLAEEHHAFIYVDPGRHRQTITIEQAVQRLETVAGIQLSVDELALIRCARGWRNQIIHSEFDLDEKEVKAIYAALLGFLSYFQSKHVGWSIEHEVGDNLWDEAKLLFRHKEELEKHARNRIKNESLDTSLVWICRYCACKYFLPNESICAACGHSEQLVRCENCGALLYLDELIFLNAEYRDLIHSCASCASKFDAAEFGSFVNQVGTQEYPP</sequence>
<organism evidence="2">
    <name type="scientific">Candidatus Kentrum eta</name>
    <dbReference type="NCBI Taxonomy" id="2126337"/>
    <lineage>
        <taxon>Bacteria</taxon>
        <taxon>Pseudomonadati</taxon>
        <taxon>Pseudomonadota</taxon>
        <taxon>Gammaproteobacteria</taxon>
        <taxon>Candidatus Kentrum</taxon>
    </lineage>
</organism>
<dbReference type="EMBL" id="CAADFG010000071">
    <property type="protein sequence ID" value="VFJ94369.1"/>
    <property type="molecule type" value="Genomic_DNA"/>
</dbReference>
<accession>A0A450URR5</accession>
<name>A0A450URR5_9GAMM</name>
<proteinExistence type="predicted"/>